<dbReference type="PANTHER" id="PTHR43760:SF1">
    <property type="entry name" value="ENDORIBONUCLEASE L-PSP_CHORISMATE MUTASE-LIKE DOMAIN-CONTAINING PROTEIN"/>
    <property type="match status" value="1"/>
</dbReference>
<accession>A0ABQ4SK14</accession>
<dbReference type="InterPro" id="IPR035959">
    <property type="entry name" value="RutC-like_sf"/>
</dbReference>
<organism evidence="2 3">
    <name type="scientific">Methylobacterium isbiliense</name>
    <dbReference type="NCBI Taxonomy" id="315478"/>
    <lineage>
        <taxon>Bacteria</taxon>
        <taxon>Pseudomonadati</taxon>
        <taxon>Pseudomonadota</taxon>
        <taxon>Alphaproteobacteria</taxon>
        <taxon>Hyphomicrobiales</taxon>
        <taxon>Methylobacteriaceae</taxon>
        <taxon>Methylobacterium</taxon>
    </lineage>
</organism>
<evidence type="ECO:0000313" key="3">
    <source>
        <dbReference type="Proteomes" id="UP001055153"/>
    </source>
</evidence>
<reference evidence="2" key="2">
    <citation type="submission" date="2021-08" db="EMBL/GenBank/DDBJ databases">
        <authorList>
            <person name="Tani A."/>
            <person name="Ola A."/>
            <person name="Ogura Y."/>
            <person name="Katsura K."/>
            <person name="Hayashi T."/>
        </authorList>
    </citation>
    <scope>NUCLEOTIDE SEQUENCE</scope>
    <source>
        <strain evidence="2">DSM 17168</strain>
    </source>
</reference>
<feature type="domain" description="Endoribonuclease L-PSP/chorismate mutase-like" evidence="1">
    <location>
        <begin position="8"/>
        <end position="137"/>
    </location>
</feature>
<comment type="caution">
    <text evidence="2">The sequence shown here is derived from an EMBL/GenBank/DDBJ whole genome shotgun (WGS) entry which is preliminary data.</text>
</comment>
<name>A0ABQ4SK14_9HYPH</name>
<dbReference type="PANTHER" id="PTHR43760">
    <property type="entry name" value="ENDORIBONUCLEASE-RELATED"/>
    <property type="match status" value="1"/>
</dbReference>
<dbReference type="CDD" id="cd02199">
    <property type="entry name" value="YjgF_YER057c_UK114_like_1"/>
    <property type="match status" value="1"/>
</dbReference>
<sequence>MSGAILARLANAGLIFLPPNPPAANDVPFTRVGAMLLIAGQTPVLNGEPQIRGVVGVSVTVKEAQAAARLCALNILAQVHAALDGDLDRARCLRIGGFARCQDDFTKQARVLDGASDLLVLALGENGRHARTAVGTNALPRGVPVEIDAIFAVT</sequence>
<keyword evidence="3" id="KW-1185">Reference proteome</keyword>
<dbReference type="Pfam" id="PF14588">
    <property type="entry name" value="YjgF_endoribonc"/>
    <property type="match status" value="1"/>
</dbReference>
<protein>
    <recommendedName>
        <fullName evidence="1">Endoribonuclease L-PSP/chorismate mutase-like domain-containing protein</fullName>
    </recommendedName>
</protein>
<proteinExistence type="predicted"/>
<evidence type="ECO:0000259" key="1">
    <source>
        <dbReference type="Pfam" id="PF14588"/>
    </source>
</evidence>
<reference evidence="2" key="1">
    <citation type="journal article" date="2021" name="Front. Microbiol.">
        <title>Comprehensive Comparative Genomics and Phenotyping of Methylobacterium Species.</title>
        <authorList>
            <person name="Alessa O."/>
            <person name="Ogura Y."/>
            <person name="Fujitani Y."/>
            <person name="Takami H."/>
            <person name="Hayashi T."/>
            <person name="Sahin N."/>
            <person name="Tani A."/>
        </authorList>
    </citation>
    <scope>NUCLEOTIDE SEQUENCE</scope>
    <source>
        <strain evidence="2">DSM 17168</strain>
    </source>
</reference>
<gene>
    <name evidence="2" type="ORF">GMJLKIPL_5526</name>
</gene>
<evidence type="ECO:0000313" key="2">
    <source>
        <dbReference type="EMBL" id="GJE03569.1"/>
    </source>
</evidence>
<dbReference type="Gene3D" id="3.30.1330.40">
    <property type="entry name" value="RutC-like"/>
    <property type="match status" value="1"/>
</dbReference>
<dbReference type="Proteomes" id="UP001055153">
    <property type="component" value="Unassembled WGS sequence"/>
</dbReference>
<dbReference type="SUPFAM" id="SSF55298">
    <property type="entry name" value="YjgF-like"/>
    <property type="match status" value="1"/>
</dbReference>
<dbReference type="EMBL" id="BPQQ01000083">
    <property type="protein sequence ID" value="GJE03569.1"/>
    <property type="molecule type" value="Genomic_DNA"/>
</dbReference>
<dbReference type="RefSeq" id="WP_238240953.1">
    <property type="nucleotide sequence ID" value="NZ_BPQQ01000083.1"/>
</dbReference>
<dbReference type="InterPro" id="IPR013813">
    <property type="entry name" value="Endoribo_LPSP/chorism_mut-like"/>
</dbReference>